<dbReference type="Gene3D" id="3.40.640.10">
    <property type="entry name" value="Type I PLP-dependent aspartate aminotransferase-like (Major domain)"/>
    <property type="match status" value="1"/>
</dbReference>
<dbReference type="PROSITE" id="PS00600">
    <property type="entry name" value="AA_TRANSFER_CLASS_3"/>
    <property type="match status" value="1"/>
</dbReference>
<keyword evidence="5 9" id="KW-0808">Transferase</keyword>
<protein>
    <recommendedName>
        <fullName evidence="3">ornithine aminotransferase</fullName>
        <ecNumber evidence="3">2.6.1.13</ecNumber>
    </recommendedName>
    <alternativeName>
        <fullName evidence="7">Ornithine--oxo-acid aminotransferase</fullName>
    </alternativeName>
</protein>
<dbReference type="PIRSF" id="PIRSF000521">
    <property type="entry name" value="Transaminase_4ab_Lys_Orn"/>
    <property type="match status" value="1"/>
</dbReference>
<name>A0A4R1BHJ9_9BACT</name>
<dbReference type="InterPro" id="IPR010164">
    <property type="entry name" value="Orn_aminotrans"/>
</dbReference>
<accession>A0A4R1BHJ9</accession>
<dbReference type="FunFam" id="3.40.640.10:FF:000011">
    <property type="entry name" value="Ornithine aminotransferase"/>
    <property type="match status" value="1"/>
</dbReference>
<dbReference type="InterPro" id="IPR050103">
    <property type="entry name" value="Class-III_PLP-dep_AT"/>
</dbReference>
<evidence type="ECO:0000256" key="2">
    <source>
        <dbReference type="ARBA" id="ARBA00004998"/>
    </source>
</evidence>
<dbReference type="Pfam" id="PF00202">
    <property type="entry name" value="Aminotran_3"/>
    <property type="match status" value="1"/>
</dbReference>
<evidence type="ECO:0000256" key="8">
    <source>
        <dbReference type="RuleBase" id="RU003560"/>
    </source>
</evidence>
<evidence type="ECO:0000256" key="6">
    <source>
        <dbReference type="ARBA" id="ARBA00022898"/>
    </source>
</evidence>
<organism evidence="9 10">
    <name type="scientific">Flaviaesturariibacter flavus</name>
    <dbReference type="NCBI Taxonomy" id="2502780"/>
    <lineage>
        <taxon>Bacteria</taxon>
        <taxon>Pseudomonadati</taxon>
        <taxon>Bacteroidota</taxon>
        <taxon>Chitinophagia</taxon>
        <taxon>Chitinophagales</taxon>
        <taxon>Chitinophagaceae</taxon>
        <taxon>Flaviaestuariibacter</taxon>
    </lineage>
</organism>
<evidence type="ECO:0000256" key="5">
    <source>
        <dbReference type="ARBA" id="ARBA00022679"/>
    </source>
</evidence>
<dbReference type="UniPathway" id="UPA00098">
    <property type="reaction ID" value="UER00358"/>
</dbReference>
<dbReference type="Gene3D" id="3.90.1150.10">
    <property type="entry name" value="Aspartate Aminotransferase, domain 1"/>
    <property type="match status" value="1"/>
</dbReference>
<dbReference type="OrthoDB" id="730777at2"/>
<dbReference type="GO" id="GO:0004587">
    <property type="term" value="F:ornithine aminotransferase activity"/>
    <property type="evidence" value="ECO:0007669"/>
    <property type="project" value="UniProtKB-EC"/>
</dbReference>
<dbReference type="InterPro" id="IPR005814">
    <property type="entry name" value="Aminotrans_3"/>
</dbReference>
<keyword evidence="10" id="KW-1185">Reference proteome</keyword>
<dbReference type="CDD" id="cd00610">
    <property type="entry name" value="OAT_like"/>
    <property type="match status" value="1"/>
</dbReference>
<dbReference type="GO" id="GO:0019544">
    <property type="term" value="P:L-arginine catabolic process to L-glutamate"/>
    <property type="evidence" value="ECO:0007669"/>
    <property type="project" value="TreeGrafter"/>
</dbReference>
<keyword evidence="6 8" id="KW-0663">Pyridoxal phosphate</keyword>
<evidence type="ECO:0000313" key="10">
    <source>
        <dbReference type="Proteomes" id="UP000295334"/>
    </source>
</evidence>
<evidence type="ECO:0000256" key="3">
    <source>
        <dbReference type="ARBA" id="ARBA00012924"/>
    </source>
</evidence>
<keyword evidence="4 9" id="KW-0032">Aminotransferase</keyword>
<dbReference type="Proteomes" id="UP000295334">
    <property type="component" value="Unassembled WGS sequence"/>
</dbReference>
<dbReference type="FunFam" id="3.90.1150.10:FF:000152">
    <property type="entry name" value="Ornithine aminotransferase"/>
    <property type="match status" value="1"/>
</dbReference>
<dbReference type="GO" id="GO:0005737">
    <property type="term" value="C:cytoplasm"/>
    <property type="evidence" value="ECO:0007669"/>
    <property type="project" value="TreeGrafter"/>
</dbReference>
<comment type="pathway">
    <text evidence="2">Amino-acid biosynthesis; L-proline biosynthesis; L-glutamate 5-semialdehyde from L-ornithine: step 1/1.</text>
</comment>
<gene>
    <name evidence="9" type="primary">rocD</name>
    <name evidence="9" type="ORF">EPD60_07335</name>
</gene>
<dbReference type="GO" id="GO:0010121">
    <property type="term" value="P:L-arginine catabolic process to proline via ornithine"/>
    <property type="evidence" value="ECO:0007669"/>
    <property type="project" value="TreeGrafter"/>
</dbReference>
<dbReference type="NCBIfam" id="TIGR01885">
    <property type="entry name" value="Orn_aminotrans"/>
    <property type="match status" value="1"/>
</dbReference>
<dbReference type="InterPro" id="IPR015424">
    <property type="entry name" value="PyrdxlP-dep_Trfase"/>
</dbReference>
<dbReference type="GO" id="GO:0055129">
    <property type="term" value="P:L-proline biosynthetic process"/>
    <property type="evidence" value="ECO:0007669"/>
    <property type="project" value="UniProtKB-UniPathway"/>
</dbReference>
<dbReference type="EMBL" id="SJZI01000011">
    <property type="protein sequence ID" value="TCJ16588.1"/>
    <property type="molecule type" value="Genomic_DNA"/>
</dbReference>
<dbReference type="InterPro" id="IPR015422">
    <property type="entry name" value="PyrdxlP-dep_Trfase_small"/>
</dbReference>
<dbReference type="AlphaFoldDB" id="A0A4R1BHJ9"/>
<dbReference type="PANTHER" id="PTHR11986:SF18">
    <property type="entry name" value="ORNITHINE AMINOTRANSFERASE, MITOCHONDRIAL"/>
    <property type="match status" value="1"/>
</dbReference>
<dbReference type="SUPFAM" id="SSF53383">
    <property type="entry name" value="PLP-dependent transferases"/>
    <property type="match status" value="1"/>
</dbReference>
<evidence type="ECO:0000256" key="1">
    <source>
        <dbReference type="ARBA" id="ARBA00001933"/>
    </source>
</evidence>
<reference evidence="9 10" key="1">
    <citation type="submission" date="2019-03" db="EMBL/GenBank/DDBJ databases">
        <authorList>
            <person name="Kim M.K.M."/>
        </authorList>
    </citation>
    <scope>NUCLEOTIDE SEQUENCE [LARGE SCALE GENOMIC DNA]</scope>
    <source>
        <strain evidence="9 10">17J68-12</strain>
    </source>
</reference>
<dbReference type="GO" id="GO:0042802">
    <property type="term" value="F:identical protein binding"/>
    <property type="evidence" value="ECO:0007669"/>
    <property type="project" value="TreeGrafter"/>
</dbReference>
<comment type="caution">
    <text evidence="9">The sequence shown here is derived from an EMBL/GenBank/DDBJ whole genome shotgun (WGS) entry which is preliminary data.</text>
</comment>
<sequence>MQLEHQYGAHNYHPLPVVLERGLGVHLWDVEGKQYFDFLSGYSAVNQGHCHPRIVNALVQQAQKLTLTSRAFYSNLLGEYEHYITGYFGYDKVLPMNTGVEAVETALKLARRWAYRVKGVAEGAAKIIVCNENFHGRTTTVISFSSDPSSYTQFGPFMPGFERVPYNDLDALRAALRDENVAAFLVEPIQGEAGVVVPDEGYLRTAKQLCAEANVLFIADEIQTGLCRTGKMLAVDHEDVRADILILGKALSGGVLPVSAVLADDSVMMTIGPGEHGSTYGGNPLACAVAMEALAVLKDERMAENAEEMGAYFREQLRQMQSPFLRLVRGKGLLNAIIVEHTDKEAAWKLCLHMKDQGILAKPTHGDKIRLAPPLVINRAQIDDCVDRIATSLKTLS</sequence>
<evidence type="ECO:0000256" key="7">
    <source>
        <dbReference type="ARBA" id="ARBA00030587"/>
    </source>
</evidence>
<proteinExistence type="inferred from homology"/>
<dbReference type="InterPro" id="IPR015421">
    <property type="entry name" value="PyrdxlP-dep_Trfase_major"/>
</dbReference>
<comment type="cofactor">
    <cofactor evidence="1">
        <name>pyridoxal 5'-phosphate</name>
        <dbReference type="ChEBI" id="CHEBI:597326"/>
    </cofactor>
</comment>
<dbReference type="EC" id="2.6.1.13" evidence="3"/>
<evidence type="ECO:0000313" key="9">
    <source>
        <dbReference type="EMBL" id="TCJ16588.1"/>
    </source>
</evidence>
<dbReference type="InterPro" id="IPR049704">
    <property type="entry name" value="Aminotrans_3_PPA_site"/>
</dbReference>
<dbReference type="GO" id="GO:0030170">
    <property type="term" value="F:pyridoxal phosphate binding"/>
    <property type="evidence" value="ECO:0007669"/>
    <property type="project" value="InterPro"/>
</dbReference>
<comment type="similarity">
    <text evidence="8">Belongs to the class-III pyridoxal-phosphate-dependent aminotransferase family.</text>
</comment>
<dbReference type="PANTHER" id="PTHR11986">
    <property type="entry name" value="AMINOTRANSFERASE CLASS III"/>
    <property type="match status" value="1"/>
</dbReference>
<evidence type="ECO:0000256" key="4">
    <source>
        <dbReference type="ARBA" id="ARBA00022576"/>
    </source>
</evidence>